<dbReference type="NCBIfam" id="TIGR00041">
    <property type="entry name" value="DTMP_kinase"/>
    <property type="match status" value="1"/>
</dbReference>
<dbReference type="Gene3D" id="3.40.50.300">
    <property type="entry name" value="P-loop containing nucleotide triphosphate hydrolases"/>
    <property type="match status" value="1"/>
</dbReference>
<dbReference type="InterPro" id="IPR027417">
    <property type="entry name" value="P-loop_NTPase"/>
</dbReference>
<evidence type="ECO:0000256" key="8">
    <source>
        <dbReference type="HAMAP-Rule" id="MF_00165"/>
    </source>
</evidence>
<comment type="catalytic activity">
    <reaction evidence="7 8">
        <text>dTMP + ATP = dTDP + ADP</text>
        <dbReference type="Rhea" id="RHEA:13517"/>
        <dbReference type="ChEBI" id="CHEBI:30616"/>
        <dbReference type="ChEBI" id="CHEBI:58369"/>
        <dbReference type="ChEBI" id="CHEBI:63528"/>
        <dbReference type="ChEBI" id="CHEBI:456216"/>
        <dbReference type="EC" id="2.7.4.9"/>
    </reaction>
</comment>
<dbReference type="GO" id="GO:0006233">
    <property type="term" value="P:dTDP biosynthetic process"/>
    <property type="evidence" value="ECO:0007669"/>
    <property type="project" value="InterPro"/>
</dbReference>
<keyword evidence="5 8" id="KW-0418">Kinase</keyword>
<keyword evidence="6 8" id="KW-0067">ATP-binding</keyword>
<dbReference type="Proteomes" id="UP000224740">
    <property type="component" value="Unassembled WGS sequence"/>
</dbReference>
<evidence type="ECO:0000313" key="11">
    <source>
        <dbReference type="EMBL" id="PHO16265.1"/>
    </source>
</evidence>
<dbReference type="GO" id="GO:0005524">
    <property type="term" value="F:ATP binding"/>
    <property type="evidence" value="ECO:0007669"/>
    <property type="project" value="UniProtKB-UniRule"/>
</dbReference>
<dbReference type="GO" id="GO:0004798">
    <property type="term" value="F:dTMP kinase activity"/>
    <property type="evidence" value="ECO:0007669"/>
    <property type="project" value="UniProtKB-UniRule"/>
</dbReference>
<dbReference type="GO" id="GO:0006227">
    <property type="term" value="P:dUDP biosynthetic process"/>
    <property type="evidence" value="ECO:0007669"/>
    <property type="project" value="TreeGrafter"/>
</dbReference>
<keyword evidence="4 8" id="KW-0547">Nucleotide-binding</keyword>
<evidence type="ECO:0000256" key="7">
    <source>
        <dbReference type="ARBA" id="ARBA00048743"/>
    </source>
</evidence>
<evidence type="ECO:0000313" key="10">
    <source>
        <dbReference type="EMBL" id="AXX87391.1"/>
    </source>
</evidence>
<dbReference type="EMBL" id="NXAO01000012">
    <property type="protein sequence ID" value="PHO16265.1"/>
    <property type="molecule type" value="Genomic_DNA"/>
</dbReference>
<feature type="binding site" evidence="8">
    <location>
        <begin position="7"/>
        <end position="14"/>
    </location>
    <ligand>
        <name>ATP</name>
        <dbReference type="ChEBI" id="CHEBI:30616"/>
    </ligand>
</feature>
<reference evidence="12" key="1">
    <citation type="submission" date="2017-09" db="EMBL/GenBank/DDBJ databases">
        <title>Arcobacter canalis sp. nov., a new species isolated from a water canal contaminated with urban sewage.</title>
        <authorList>
            <person name="Perez-Cataluna A."/>
            <person name="Salas-Masso N."/>
            <person name="Figueras M.J."/>
        </authorList>
    </citation>
    <scope>NUCLEOTIDE SEQUENCE [LARGE SCALE GENOMIC DNA]</scope>
    <source>
        <strain evidence="12">CECT 7727</strain>
    </source>
</reference>
<dbReference type="GO" id="GO:0005829">
    <property type="term" value="C:cytosol"/>
    <property type="evidence" value="ECO:0007669"/>
    <property type="project" value="TreeGrafter"/>
</dbReference>
<dbReference type="CDD" id="cd01672">
    <property type="entry name" value="TMPK"/>
    <property type="match status" value="1"/>
</dbReference>
<dbReference type="EC" id="2.7.4.9" evidence="8"/>
<name>A0A347TLB3_9BACT</name>
<comment type="function">
    <text evidence="8">Phosphorylation of dTMP to form dTDP in both de novo and salvage pathways of dTTP synthesis.</text>
</comment>
<dbReference type="RefSeq" id="WP_099310280.1">
    <property type="nucleotide sequence ID" value="NZ_CP032101.1"/>
</dbReference>
<accession>A0A347TLB3</accession>
<gene>
    <name evidence="8 10" type="primary">tmk</name>
    <name evidence="10" type="ORF">AMRN_1659</name>
    <name evidence="11" type="ORF">CPH92_02900</name>
</gene>
<dbReference type="Pfam" id="PF02223">
    <property type="entry name" value="Thymidylate_kin"/>
    <property type="match status" value="1"/>
</dbReference>
<reference evidence="11" key="2">
    <citation type="submission" date="2017-09" db="EMBL/GenBank/DDBJ databases">
        <authorList>
            <person name="Perez-Cataluna A."/>
            <person name="Figueras M.J."/>
            <person name="Salas-Masso N."/>
        </authorList>
    </citation>
    <scope>NUCLEOTIDE SEQUENCE</scope>
    <source>
        <strain evidence="11">CECT 7727</strain>
    </source>
</reference>
<evidence type="ECO:0000256" key="5">
    <source>
        <dbReference type="ARBA" id="ARBA00022777"/>
    </source>
</evidence>
<evidence type="ECO:0000313" key="13">
    <source>
        <dbReference type="Proteomes" id="UP000264693"/>
    </source>
</evidence>
<keyword evidence="3 8" id="KW-0545">Nucleotide biosynthesis</keyword>
<dbReference type="AlphaFoldDB" id="A0A347TLB3"/>
<dbReference type="HAMAP" id="MF_00165">
    <property type="entry name" value="Thymidylate_kinase"/>
    <property type="match status" value="1"/>
</dbReference>
<proteinExistence type="inferred from homology"/>
<dbReference type="PANTHER" id="PTHR10344">
    <property type="entry name" value="THYMIDYLATE KINASE"/>
    <property type="match status" value="1"/>
</dbReference>
<evidence type="ECO:0000259" key="9">
    <source>
        <dbReference type="Pfam" id="PF02223"/>
    </source>
</evidence>
<dbReference type="InterPro" id="IPR018094">
    <property type="entry name" value="Thymidylate_kinase"/>
</dbReference>
<dbReference type="EMBL" id="CP032101">
    <property type="protein sequence ID" value="AXX87391.1"/>
    <property type="molecule type" value="Genomic_DNA"/>
</dbReference>
<evidence type="ECO:0000256" key="2">
    <source>
        <dbReference type="ARBA" id="ARBA00022679"/>
    </source>
</evidence>
<evidence type="ECO:0000256" key="3">
    <source>
        <dbReference type="ARBA" id="ARBA00022727"/>
    </source>
</evidence>
<keyword evidence="12" id="KW-1185">Reference proteome</keyword>
<reference evidence="10 13" key="3">
    <citation type="submission" date="2018-08" db="EMBL/GenBank/DDBJ databases">
        <title>Complete genome of the Arcobacter marinus type strain JCM 15502.</title>
        <authorList>
            <person name="Miller W.G."/>
            <person name="Yee E."/>
            <person name="Huynh S."/>
            <person name="Parker C.T."/>
        </authorList>
    </citation>
    <scope>NUCLEOTIDE SEQUENCE [LARGE SCALE GENOMIC DNA]</scope>
    <source>
        <strain evidence="10 13">JCM 15502</strain>
    </source>
</reference>
<dbReference type="Proteomes" id="UP000264693">
    <property type="component" value="Chromosome"/>
</dbReference>
<dbReference type="GO" id="GO:0006235">
    <property type="term" value="P:dTTP biosynthetic process"/>
    <property type="evidence" value="ECO:0007669"/>
    <property type="project" value="UniProtKB-UniRule"/>
</dbReference>
<dbReference type="KEGG" id="amar:AMRN_1659"/>
<evidence type="ECO:0000256" key="4">
    <source>
        <dbReference type="ARBA" id="ARBA00022741"/>
    </source>
</evidence>
<dbReference type="InterPro" id="IPR039430">
    <property type="entry name" value="Thymidylate_kin-like_dom"/>
</dbReference>
<sequence>MYVVIEGIDTAGKSTQLEILAKKYNNAVFTKEPGGTPIGSKLRQMVLTGEANSKLAEMFLFLADRAEHMQEIVLKNKDKMVISDRSMISGIAYAQNLPLKTVIDLNLISTNNVLPSHVILLKLSKKELENRLSQKEHDSIEARGIDYLIDIQNRMEETIKELNLNYIFIDASLSIEKISKDIEDFLNE</sequence>
<feature type="domain" description="Thymidylate kinase-like" evidence="9">
    <location>
        <begin position="5"/>
        <end position="182"/>
    </location>
</feature>
<organism evidence="10 13">
    <name type="scientific">Malaciobacter marinus</name>
    <dbReference type="NCBI Taxonomy" id="505249"/>
    <lineage>
        <taxon>Bacteria</taxon>
        <taxon>Pseudomonadati</taxon>
        <taxon>Campylobacterota</taxon>
        <taxon>Epsilonproteobacteria</taxon>
        <taxon>Campylobacterales</taxon>
        <taxon>Arcobacteraceae</taxon>
        <taxon>Malaciobacter</taxon>
    </lineage>
</organism>
<dbReference type="PANTHER" id="PTHR10344:SF4">
    <property type="entry name" value="UMP-CMP KINASE 2, MITOCHONDRIAL"/>
    <property type="match status" value="1"/>
</dbReference>
<evidence type="ECO:0000313" key="12">
    <source>
        <dbReference type="Proteomes" id="UP000224740"/>
    </source>
</evidence>
<comment type="similarity">
    <text evidence="1 8">Belongs to the thymidylate kinase family.</text>
</comment>
<keyword evidence="2 8" id="KW-0808">Transferase</keyword>
<evidence type="ECO:0000256" key="6">
    <source>
        <dbReference type="ARBA" id="ARBA00022840"/>
    </source>
</evidence>
<evidence type="ECO:0000256" key="1">
    <source>
        <dbReference type="ARBA" id="ARBA00009776"/>
    </source>
</evidence>
<dbReference type="SUPFAM" id="SSF52540">
    <property type="entry name" value="P-loop containing nucleoside triphosphate hydrolases"/>
    <property type="match status" value="1"/>
</dbReference>
<protein>
    <recommendedName>
        <fullName evidence="8">Thymidylate kinase</fullName>
        <ecNumber evidence="8">2.7.4.9</ecNumber>
    </recommendedName>
    <alternativeName>
        <fullName evidence="8">dTMP kinase</fullName>
    </alternativeName>
</protein>